<dbReference type="InterPro" id="IPR011009">
    <property type="entry name" value="Kinase-like_dom_sf"/>
</dbReference>
<dbReference type="SUPFAM" id="SSF52087">
    <property type="entry name" value="CRAL/TRIO domain"/>
    <property type="match status" value="1"/>
</dbReference>
<dbReference type="GO" id="GO:0005524">
    <property type="term" value="F:ATP binding"/>
    <property type="evidence" value="ECO:0007669"/>
    <property type="project" value="UniProtKB-UniRule"/>
</dbReference>
<evidence type="ECO:0000256" key="9">
    <source>
        <dbReference type="ARBA" id="ARBA00022741"/>
    </source>
</evidence>
<keyword evidence="12 17" id="KW-0521">NADP</keyword>
<feature type="signal peptide" evidence="21">
    <location>
        <begin position="1"/>
        <end position="24"/>
    </location>
</feature>
<gene>
    <name evidence="24" type="ORF">C2E21_1320</name>
</gene>
<dbReference type="Pfam" id="PF00069">
    <property type="entry name" value="Pkinase"/>
    <property type="match status" value="1"/>
</dbReference>
<feature type="compositionally biased region" description="Low complexity" evidence="19">
    <location>
        <begin position="556"/>
        <end position="569"/>
    </location>
</feature>
<keyword evidence="20" id="KW-0472">Membrane</keyword>
<reference evidence="24 25" key="1">
    <citation type="journal article" date="2018" name="Plant J.">
        <title>Genome sequences of Chlorella sorokiniana UTEX 1602 and Micractinium conductrix SAG 241.80: implications to maltose excretion by a green alga.</title>
        <authorList>
            <person name="Arriola M.B."/>
            <person name="Velmurugan N."/>
            <person name="Zhang Y."/>
            <person name="Plunkett M.H."/>
            <person name="Hondzo H."/>
            <person name="Barney B.M."/>
        </authorList>
    </citation>
    <scope>NUCLEOTIDE SEQUENCE [LARGE SCALE GENOMIC DNA]</scope>
    <source>
        <strain evidence="25">UTEX 1602</strain>
    </source>
</reference>
<dbReference type="SUPFAM" id="SSF69742">
    <property type="entry name" value="Glutamyl tRNA-reductase catalytic, N-terminal domain"/>
    <property type="match status" value="1"/>
</dbReference>
<keyword evidence="21" id="KW-0732">Signal</keyword>
<comment type="catalytic activity">
    <reaction evidence="15 17">
        <text>(S)-4-amino-5-oxopentanoate + tRNA(Glu) + NADP(+) = L-glutamyl-tRNA(Glu) + NADPH + H(+)</text>
        <dbReference type="Rhea" id="RHEA:12344"/>
        <dbReference type="Rhea" id="RHEA-COMP:9663"/>
        <dbReference type="Rhea" id="RHEA-COMP:9680"/>
        <dbReference type="ChEBI" id="CHEBI:15378"/>
        <dbReference type="ChEBI" id="CHEBI:57501"/>
        <dbReference type="ChEBI" id="CHEBI:57783"/>
        <dbReference type="ChEBI" id="CHEBI:58349"/>
        <dbReference type="ChEBI" id="CHEBI:78442"/>
        <dbReference type="ChEBI" id="CHEBI:78520"/>
        <dbReference type="EC" id="1.2.1.70"/>
    </reaction>
</comment>
<keyword evidence="20" id="KW-0812">Transmembrane</keyword>
<dbReference type="PANTHER" id="PTHR43120:SF1">
    <property type="entry name" value="GLUTAMYL-TRNA REDUCTASE 1, CHLOROPLASTIC"/>
    <property type="match status" value="1"/>
</dbReference>
<evidence type="ECO:0000256" key="3">
    <source>
        <dbReference type="ARBA" id="ARBA00005059"/>
    </source>
</evidence>
<dbReference type="FunFam" id="3.40.50.720:FF:000031">
    <property type="entry name" value="Glutamyl-tRNA reductase"/>
    <property type="match status" value="1"/>
</dbReference>
<dbReference type="GO" id="GO:0050661">
    <property type="term" value="F:NADP binding"/>
    <property type="evidence" value="ECO:0007669"/>
    <property type="project" value="InterPro"/>
</dbReference>
<feature type="region of interest" description="Disordered" evidence="19">
    <location>
        <begin position="465"/>
        <end position="486"/>
    </location>
</feature>
<keyword evidence="13 17" id="KW-0560">Oxidoreductase</keyword>
<feature type="domain" description="CRAL-TRIO" evidence="23">
    <location>
        <begin position="1301"/>
        <end position="1466"/>
    </location>
</feature>
<protein>
    <recommendedName>
        <fullName evidence="6 17">Glutamyl-tRNA reductase</fullName>
        <ecNumber evidence="6 17">1.2.1.70</ecNumber>
    </recommendedName>
</protein>
<dbReference type="InterPro" id="IPR018214">
    <property type="entry name" value="GluRdtase_CS"/>
</dbReference>
<dbReference type="InterPro" id="IPR006151">
    <property type="entry name" value="Shikm_DH/Glu-tRNA_Rdtase"/>
</dbReference>
<comment type="pathway">
    <text evidence="3 17">Porphyrin-containing compound metabolism; protoporphyrin-IX biosynthesis; 5-aminolevulinate from L-glutamyl-tRNA(Glu): step 1/2.</text>
</comment>
<feature type="region of interest" description="Disordered" evidence="19">
    <location>
        <begin position="401"/>
        <end position="434"/>
    </location>
</feature>
<dbReference type="SUPFAM" id="SSF52058">
    <property type="entry name" value="L domain-like"/>
    <property type="match status" value="1"/>
</dbReference>
<dbReference type="InterPro" id="IPR000719">
    <property type="entry name" value="Prot_kinase_dom"/>
</dbReference>
<dbReference type="GO" id="GO:0008883">
    <property type="term" value="F:glutamyl-tRNA reductase activity"/>
    <property type="evidence" value="ECO:0007669"/>
    <property type="project" value="UniProtKB-EC"/>
</dbReference>
<dbReference type="GO" id="GO:0004672">
    <property type="term" value="F:protein kinase activity"/>
    <property type="evidence" value="ECO:0007669"/>
    <property type="project" value="InterPro"/>
</dbReference>
<dbReference type="CDD" id="cd05213">
    <property type="entry name" value="NAD_bind_Glutamyl_tRNA_reduct"/>
    <property type="match status" value="1"/>
</dbReference>
<dbReference type="InterPro" id="IPR015896">
    <property type="entry name" value="4pyrrol_synth_GluRdtase_dimer"/>
</dbReference>
<dbReference type="GO" id="GO:0005930">
    <property type="term" value="C:axoneme"/>
    <property type="evidence" value="ECO:0007669"/>
    <property type="project" value="UniProtKB-SubCell"/>
</dbReference>
<dbReference type="InterPro" id="IPR001251">
    <property type="entry name" value="CRAL-TRIO_dom"/>
</dbReference>
<feature type="region of interest" description="Disordered" evidence="19">
    <location>
        <begin position="674"/>
        <end position="694"/>
    </location>
</feature>
<evidence type="ECO:0000256" key="8">
    <source>
        <dbReference type="ARBA" id="ARBA00022679"/>
    </source>
</evidence>
<feature type="coiled-coil region" evidence="18">
    <location>
        <begin position="1956"/>
        <end position="1985"/>
    </location>
</feature>
<feature type="compositionally biased region" description="Polar residues" evidence="19">
    <location>
        <begin position="678"/>
        <end position="691"/>
    </location>
</feature>
<sequence length="2101" mass="220690">MIQGIRLLTLVAAALVQAMLPARAQDVGVPGQDSDAAALLSLRRSITNWDAYAAAAGLRGWDASLPPCQWSGVTCSDDGRVRSLILACEECAVRAAGTLPTELSGLSGVSTINLQGNAFGGSLPAQWGGERTLTALQNLYLNDNFLSGNIPDAWSSPGAFPELSLLRIDSNALTGTLPPALGSAAPGGNRTAANMPNLLVLRLFNNLLSGTLPSGWGSSGNFPRLQTLALQNNSLVGSVPVSWQDPGAMPMLQELFLQQNRLSGQLPGGWGSSGSWTQMRYFYLDSNPLGGSLPGEWGQAGAFPALRVLGLNSTSLTGTLPASWGTSGSFPVADAFWLERNALSGTIPASWTNLTSLRRLVIRPGNPALCGPVPAGLPFFLCTDEDVSCLRNQPALPDCAQAAGPAPEGAAAAGEPADGGAAPSAADGSGGGGGGGVSAAAIAVPVAVGTVVLAAAAGGLVVAARRRRRRREQEDEDERKAAEGRQVVLHPFDTEEGRAALTSPFAAGAFQTAIDVRDNSGSDQVPAAAAVAAAAALGAAASRGSRESRPSKFHDSAGTASGSSLSGGSHRSWMAKCARIETKSLPPSGLPESALATVGVPPGAAAAGRPAGGRAAGRASLEMQPMMRPSPTGQSSRTSGPSASAAAAAEAAALAAEEEDVVAAMLAGEMGRPFSSEGARSTEASSGSIPNPNVPELPFSDWEISPADIQILKRPDGSDWSLGSGGFGKVFKALRHGVQPVAVKVLSTSSDMRQLALADFRREIAILKACRDVNIVQFVGASLGPDHTMLVTEYMEGGNLMNNIAAGRVSWYRRGRKVALDVARGLVFLHSKRIVHFDMKSPNILLTRDGTAKIADVGMAKILARDYVSGVVGTLAWAAPEMLWGERCTERADIYSYGIMLWEICSGDRPVRGQLRDLRVPEECPAAVRDLILECLETRPSRRPSALQIVQRLQALPAEARGTPSPHATPTAAAPAAAAAEVQAGRVTPPSAPHSERQRSGPRAAAAPPLPPPRRSEDVSRPAGGSGSLLETARVLATRSRSESLATPTSAAAQLAQQLQQWRSTASAASETAASRLAREQQQQLASTQQQQQQQQQQTALSRGLQPRKGARGALRPRRGSSGAMEALEDHHRFWPALEPEAPRVRRSRSASSRPLLSLGAGLLTIPLLPPLPPLAGRAAEVPDATTAAPQASGIVATPAQQLASTLQQADPGLVARLAATGEHADAAFFERWLHARGSVEAAAAAIHAHSAWRTSFVGADETTASGALGGSAAGAGTAAAWVPLAAGSAALPPLGRGISEASIADELAARKVFLQGLDGGGCPVVVVQASRHDMGRRTLAHTKRLIAYVLDSACATADLVRNPSGRICCLFDLSGLRPRNLDVKALLAIFELLQDHYPERLDSLYFLSAPWLFWGVWRVVSPFVQPATRRKIHFVSGAEGRRQLLARMPPQVLPARYGGAAELSPIDGAMTAWRRQQAATAAAEAAEAASSTSSGSSGSGRRSCAASALRRGASATRSFVHHRVVRPVGGAAAGAARALRGHHAHLLARRQGMGRSLPPEQQRSLLAQVVLTHVLLVGLLLRMLQRVLLLRGPAAGAAPPALSVQTAAAPEAATGAVKLPATHLASSAAALQQLKASSVNRYAMEKKSSIIAIGLTVHNAPVELREKLAVPEAEWQRAIEELCSYPHIEEAAVLSTCNRMEIYVVAVSFHRGVREVEDWMSRASGVGLEELRPHLFLLRDRDATGHLLRVSGGLDSLVMGEGQILAQVKQVHKVGQNAPGFGRHLNGLFKQAVTAGKRVRSETSISSGAVSVSSAAAELAQLKLPTHDFNDAKVCIIGAGKMSKLLVKHMHSKGCTRMTVLNRSLPRAEALAEEFPEVQFDIHLMHDLMKCVEESDLIFAASGSEELLVHKEDIENMPAASEKVGGVRRFVDISVPRNIAPQLNELEGKAIVYNVDDLKEVVAANKEERARAAAEAEVLLKEEQLAFEAWRDSLETVPTIKALRGKAETIRASELEKTLNKLGDGLTNKQKKVIEELSKGIVNKLLHGPMTALRCDGADADTVAQTLANMEALERMFGLSEDEGLTPAQAQKVKAAAGKR</sequence>
<dbReference type="InterPro" id="IPR017441">
    <property type="entry name" value="Protein_kinase_ATP_BS"/>
</dbReference>
<evidence type="ECO:0000256" key="2">
    <source>
        <dbReference type="ARBA" id="ARBA00004430"/>
    </source>
</evidence>
<dbReference type="PROSITE" id="PS00107">
    <property type="entry name" value="PROTEIN_KINASE_ATP"/>
    <property type="match status" value="1"/>
</dbReference>
<proteinExistence type="inferred from homology"/>
<feature type="compositionally biased region" description="Low complexity" evidence="19">
    <location>
        <begin position="402"/>
        <end position="427"/>
    </location>
</feature>
<keyword evidence="20" id="KW-1133">Transmembrane helix</keyword>
<comment type="caution">
    <text evidence="24">The sequence shown here is derived from an EMBL/GenBank/DDBJ whole genome shotgun (WGS) entry which is preliminary data.</text>
</comment>
<dbReference type="PANTHER" id="PTHR43120">
    <property type="entry name" value="GLUTAMYL-TRNA REDUCTASE 1, CHLOROPLASTIC"/>
    <property type="match status" value="1"/>
</dbReference>
<keyword evidence="25" id="KW-1185">Reference proteome</keyword>
<dbReference type="PROSITE" id="PS50191">
    <property type="entry name" value="CRAL_TRIO"/>
    <property type="match status" value="1"/>
</dbReference>
<feature type="compositionally biased region" description="Low complexity" evidence="19">
    <location>
        <begin position="968"/>
        <end position="980"/>
    </location>
</feature>
<dbReference type="InterPro" id="IPR013210">
    <property type="entry name" value="LRR_N_plant-typ"/>
</dbReference>
<feature type="region of interest" description="Disordered" evidence="19">
    <location>
        <begin position="542"/>
        <end position="570"/>
    </location>
</feature>
<feature type="binding site" evidence="16">
    <location>
        <position position="744"/>
    </location>
    <ligand>
        <name>ATP</name>
        <dbReference type="ChEBI" id="CHEBI:30616"/>
    </ligand>
</feature>
<dbReference type="OrthoDB" id="424281at2759"/>
<keyword evidence="7" id="KW-0433">Leucine-rich repeat</keyword>
<dbReference type="Gene3D" id="1.10.510.10">
    <property type="entry name" value="Transferase(Phosphotransferase) domain 1"/>
    <property type="match status" value="1"/>
</dbReference>
<dbReference type="Pfam" id="PF00650">
    <property type="entry name" value="CRAL_TRIO"/>
    <property type="match status" value="1"/>
</dbReference>
<dbReference type="FunFam" id="3.30.460.30:FF:000001">
    <property type="entry name" value="Glutamyl-tRNA reductase"/>
    <property type="match status" value="1"/>
</dbReference>
<dbReference type="InterPro" id="IPR008271">
    <property type="entry name" value="Ser/Thr_kinase_AS"/>
</dbReference>
<evidence type="ECO:0000256" key="15">
    <source>
        <dbReference type="ARBA" id="ARBA00047464"/>
    </source>
</evidence>
<evidence type="ECO:0000259" key="22">
    <source>
        <dbReference type="PROSITE" id="PS50011"/>
    </source>
</evidence>
<dbReference type="CDD" id="cd13999">
    <property type="entry name" value="STKc_MAP3K-like"/>
    <property type="match status" value="1"/>
</dbReference>
<evidence type="ECO:0000256" key="4">
    <source>
        <dbReference type="ARBA" id="ARBA00005916"/>
    </source>
</evidence>
<evidence type="ECO:0000256" key="12">
    <source>
        <dbReference type="ARBA" id="ARBA00022857"/>
    </source>
</evidence>
<dbReference type="InterPro" id="IPR036291">
    <property type="entry name" value="NAD(P)-bd_dom_sf"/>
</dbReference>
<feature type="compositionally biased region" description="Polar residues" evidence="19">
    <location>
        <begin position="631"/>
        <end position="641"/>
    </location>
</feature>
<keyword evidence="9 16" id="KW-0547">Nucleotide-binding</keyword>
<evidence type="ECO:0000256" key="21">
    <source>
        <dbReference type="SAM" id="SignalP"/>
    </source>
</evidence>
<dbReference type="Proteomes" id="UP000239899">
    <property type="component" value="Unassembled WGS sequence"/>
</dbReference>
<evidence type="ECO:0000313" key="25">
    <source>
        <dbReference type="Proteomes" id="UP000239899"/>
    </source>
</evidence>
<dbReference type="PROSITE" id="PS50011">
    <property type="entry name" value="PROTEIN_KINASE_DOM"/>
    <property type="match status" value="1"/>
</dbReference>
<evidence type="ECO:0000256" key="20">
    <source>
        <dbReference type="SAM" id="Phobius"/>
    </source>
</evidence>
<dbReference type="SUPFAM" id="SSF56112">
    <property type="entry name" value="Protein kinase-like (PK-like)"/>
    <property type="match status" value="1"/>
</dbReference>
<dbReference type="Pfam" id="PF08263">
    <property type="entry name" value="LRRNT_2"/>
    <property type="match status" value="1"/>
</dbReference>
<feature type="region of interest" description="Disordered" evidence="19">
    <location>
        <begin position="959"/>
        <end position="1029"/>
    </location>
</feature>
<keyword evidence="14 17" id="KW-0627">Porphyrin biosynthesis</keyword>
<keyword evidence="11 16" id="KW-0067">ATP-binding</keyword>
<feature type="chain" id="PRO_5015164170" description="Glutamyl-tRNA reductase" evidence="21">
    <location>
        <begin position="25"/>
        <end position="2101"/>
    </location>
</feature>
<evidence type="ECO:0000256" key="13">
    <source>
        <dbReference type="ARBA" id="ARBA00023002"/>
    </source>
</evidence>
<evidence type="ECO:0000256" key="16">
    <source>
        <dbReference type="PROSITE-ProRule" id="PRU10141"/>
    </source>
</evidence>
<dbReference type="NCBIfam" id="NF000744">
    <property type="entry name" value="PRK00045.1-3"/>
    <property type="match status" value="1"/>
</dbReference>
<feature type="region of interest" description="Disordered" evidence="19">
    <location>
        <begin position="601"/>
        <end position="645"/>
    </location>
</feature>
<keyword evidence="10" id="KW-0418">Kinase</keyword>
<accession>A0A2P6U346</accession>
<dbReference type="Gene3D" id="3.30.460.30">
    <property type="entry name" value="Glutamyl-tRNA reductase, N-terminal domain"/>
    <property type="match status" value="1"/>
</dbReference>
<evidence type="ECO:0000256" key="1">
    <source>
        <dbReference type="ARBA" id="ARBA00004370"/>
    </source>
</evidence>
<dbReference type="InterPro" id="IPR036865">
    <property type="entry name" value="CRAL-TRIO_dom_sf"/>
</dbReference>
<feature type="domain" description="Protein kinase" evidence="22">
    <location>
        <begin position="716"/>
        <end position="956"/>
    </location>
</feature>
<dbReference type="InterPro" id="IPR000343">
    <property type="entry name" value="4pyrrol_synth_GluRdtase"/>
</dbReference>
<dbReference type="EMBL" id="LHPG02000002">
    <property type="protein sequence ID" value="PRW60735.1"/>
    <property type="molecule type" value="Genomic_DNA"/>
</dbReference>
<dbReference type="UniPathway" id="UPA00251">
    <property type="reaction ID" value="UER00316"/>
</dbReference>
<evidence type="ECO:0000313" key="24">
    <source>
        <dbReference type="EMBL" id="PRW60735.1"/>
    </source>
</evidence>
<feature type="region of interest" description="Disordered" evidence="19">
    <location>
        <begin position="1485"/>
        <end position="1504"/>
    </location>
</feature>
<dbReference type="Pfam" id="PF05201">
    <property type="entry name" value="GlutR_N"/>
    <property type="match status" value="1"/>
</dbReference>
<dbReference type="Pfam" id="PF01488">
    <property type="entry name" value="Shikimate_DH"/>
    <property type="match status" value="1"/>
</dbReference>
<dbReference type="CDD" id="cd00170">
    <property type="entry name" value="SEC14"/>
    <property type="match status" value="1"/>
</dbReference>
<dbReference type="Gene3D" id="3.80.10.10">
    <property type="entry name" value="Ribonuclease Inhibitor"/>
    <property type="match status" value="2"/>
</dbReference>
<dbReference type="InterPro" id="IPR015895">
    <property type="entry name" value="4pyrrol_synth_GluRdtase_N"/>
</dbReference>
<evidence type="ECO:0000256" key="5">
    <source>
        <dbReference type="ARBA" id="ARBA00008684"/>
    </source>
</evidence>
<dbReference type="PROSITE" id="PS00108">
    <property type="entry name" value="PROTEIN_KINASE_ST"/>
    <property type="match status" value="1"/>
</dbReference>
<dbReference type="EC" id="1.2.1.70" evidence="6 17"/>
<feature type="transmembrane region" description="Helical" evidence="20">
    <location>
        <begin position="442"/>
        <end position="464"/>
    </location>
</feature>
<feature type="compositionally biased region" description="Low complexity" evidence="19">
    <location>
        <begin position="1066"/>
        <end position="1102"/>
    </location>
</feature>
<evidence type="ECO:0000256" key="6">
    <source>
        <dbReference type="ARBA" id="ARBA00012970"/>
    </source>
</evidence>
<feature type="region of interest" description="Disordered" evidence="19">
    <location>
        <begin position="1066"/>
        <end position="1124"/>
    </location>
</feature>
<dbReference type="NCBIfam" id="TIGR01035">
    <property type="entry name" value="hemA"/>
    <property type="match status" value="1"/>
</dbReference>
<comment type="subcellular location">
    <subcellularLocation>
        <location evidence="2">Cytoplasm</location>
        <location evidence="2">Cytoskeleton</location>
        <location evidence="2">Cilium axoneme</location>
    </subcellularLocation>
    <subcellularLocation>
        <location evidence="1">Membrane</location>
    </subcellularLocation>
</comment>
<dbReference type="Gene3D" id="3.40.525.10">
    <property type="entry name" value="CRAL-TRIO lipid binding domain"/>
    <property type="match status" value="1"/>
</dbReference>
<dbReference type="SMART" id="SM00516">
    <property type="entry name" value="SEC14"/>
    <property type="match status" value="1"/>
</dbReference>
<comment type="similarity">
    <text evidence="5">Belongs to the protein kinase superfamily. Ser/Thr protein kinase family.</text>
</comment>
<evidence type="ECO:0000256" key="11">
    <source>
        <dbReference type="ARBA" id="ARBA00022840"/>
    </source>
</evidence>
<comment type="similarity">
    <text evidence="4 17">Belongs to the glutamyl-tRNA reductase family.</text>
</comment>
<dbReference type="InterPro" id="IPR032675">
    <property type="entry name" value="LRR_dom_sf"/>
</dbReference>
<dbReference type="HAMAP" id="MF_00087">
    <property type="entry name" value="Glu_tRNA_reductase"/>
    <property type="match status" value="1"/>
</dbReference>
<name>A0A2P6U346_CHLSO</name>
<dbReference type="GO" id="GO:0006782">
    <property type="term" value="P:protoporphyrinogen IX biosynthetic process"/>
    <property type="evidence" value="ECO:0007669"/>
    <property type="project" value="UniProtKB-UniPathway"/>
</dbReference>
<dbReference type="PROSITE" id="PS00747">
    <property type="entry name" value="GLUTR"/>
    <property type="match status" value="1"/>
</dbReference>
<evidence type="ECO:0000256" key="7">
    <source>
        <dbReference type="ARBA" id="ARBA00022614"/>
    </source>
</evidence>
<feature type="compositionally biased region" description="Basic residues" evidence="19">
    <location>
        <begin position="1109"/>
        <end position="1119"/>
    </location>
</feature>
<keyword evidence="8" id="KW-0808">Transferase</keyword>
<dbReference type="InterPro" id="IPR036343">
    <property type="entry name" value="GluRdtase_N_sf"/>
</dbReference>
<dbReference type="Pfam" id="PF00745">
    <property type="entry name" value="GlutR_dimer"/>
    <property type="match status" value="1"/>
</dbReference>
<organism evidence="24 25">
    <name type="scientific">Chlorella sorokiniana</name>
    <name type="common">Freshwater green alga</name>
    <dbReference type="NCBI Taxonomy" id="3076"/>
    <lineage>
        <taxon>Eukaryota</taxon>
        <taxon>Viridiplantae</taxon>
        <taxon>Chlorophyta</taxon>
        <taxon>core chlorophytes</taxon>
        <taxon>Trebouxiophyceae</taxon>
        <taxon>Chlorellales</taxon>
        <taxon>Chlorellaceae</taxon>
        <taxon>Chlorella clade</taxon>
        <taxon>Chlorella</taxon>
    </lineage>
</organism>
<evidence type="ECO:0000256" key="14">
    <source>
        <dbReference type="ARBA" id="ARBA00023244"/>
    </source>
</evidence>
<dbReference type="GO" id="GO:0016020">
    <property type="term" value="C:membrane"/>
    <property type="evidence" value="ECO:0007669"/>
    <property type="project" value="UniProtKB-SubCell"/>
</dbReference>
<dbReference type="SUPFAM" id="SSF51735">
    <property type="entry name" value="NAD(P)-binding Rossmann-fold domains"/>
    <property type="match status" value="1"/>
</dbReference>
<keyword evidence="18" id="KW-0175">Coiled coil</keyword>
<evidence type="ECO:0000256" key="18">
    <source>
        <dbReference type="SAM" id="Coils"/>
    </source>
</evidence>
<dbReference type="STRING" id="3076.A0A2P6U346"/>
<dbReference type="SMART" id="SM00220">
    <property type="entry name" value="S_TKc"/>
    <property type="match status" value="1"/>
</dbReference>
<dbReference type="Gene3D" id="3.40.50.720">
    <property type="entry name" value="NAD(P)-binding Rossmann-like Domain"/>
    <property type="match status" value="1"/>
</dbReference>
<feature type="compositionally biased region" description="Basic and acidic residues" evidence="19">
    <location>
        <begin position="544"/>
        <end position="555"/>
    </location>
</feature>
<evidence type="ECO:0000256" key="10">
    <source>
        <dbReference type="ARBA" id="ARBA00022777"/>
    </source>
</evidence>
<evidence type="ECO:0000256" key="19">
    <source>
        <dbReference type="SAM" id="MobiDB-lite"/>
    </source>
</evidence>
<evidence type="ECO:0000256" key="17">
    <source>
        <dbReference type="RuleBase" id="RU000584"/>
    </source>
</evidence>
<evidence type="ECO:0000259" key="23">
    <source>
        <dbReference type="PROSITE" id="PS50191"/>
    </source>
</evidence>